<dbReference type="InterPro" id="IPR005110">
    <property type="entry name" value="MoeA_linker/N"/>
</dbReference>
<keyword evidence="8 11" id="KW-0460">Magnesium</keyword>
<keyword evidence="5 11" id="KW-0500">Molybdenum</keyword>
<dbReference type="SUPFAM" id="SSF63867">
    <property type="entry name" value="MoeA C-terminal domain-like"/>
    <property type="match status" value="1"/>
</dbReference>
<evidence type="ECO:0000256" key="7">
    <source>
        <dbReference type="ARBA" id="ARBA00022723"/>
    </source>
</evidence>
<keyword evidence="9 11" id="KW-0501">Molybdenum cofactor biosynthesis</keyword>
<dbReference type="InterPro" id="IPR008284">
    <property type="entry name" value="MoCF_biosynth_CS"/>
</dbReference>
<dbReference type="Gene3D" id="3.90.105.10">
    <property type="entry name" value="Molybdopterin biosynthesis moea protein, domain 2"/>
    <property type="match status" value="1"/>
</dbReference>
<dbReference type="PANTHER" id="PTHR10192">
    <property type="entry name" value="MOLYBDOPTERIN BIOSYNTHESIS PROTEIN"/>
    <property type="match status" value="1"/>
</dbReference>
<keyword evidence="7 11" id="KW-0479">Metal-binding</keyword>
<dbReference type="GO" id="GO:0061599">
    <property type="term" value="F:molybdopterin molybdotransferase activity"/>
    <property type="evidence" value="ECO:0007669"/>
    <property type="project" value="UniProtKB-UniRule"/>
</dbReference>
<dbReference type="AlphaFoldDB" id="A0A2S9JZ72"/>
<evidence type="ECO:0000256" key="11">
    <source>
        <dbReference type="RuleBase" id="RU365090"/>
    </source>
</evidence>
<evidence type="ECO:0000313" key="13">
    <source>
        <dbReference type="EMBL" id="PRD58645.1"/>
    </source>
</evidence>
<evidence type="ECO:0000256" key="2">
    <source>
        <dbReference type="ARBA" id="ARBA00002901"/>
    </source>
</evidence>
<dbReference type="Gene3D" id="2.170.190.11">
    <property type="entry name" value="Molybdopterin biosynthesis moea protein, domain 3"/>
    <property type="match status" value="1"/>
</dbReference>
<comment type="cofactor">
    <cofactor evidence="1 11">
        <name>Mg(2+)</name>
        <dbReference type="ChEBI" id="CHEBI:18420"/>
    </cofactor>
</comment>
<dbReference type="FunFam" id="3.40.980.10:FF:000004">
    <property type="entry name" value="Molybdopterin molybdenumtransferase"/>
    <property type="match status" value="1"/>
</dbReference>
<name>A0A2S9JZ72_9HYPH</name>
<organism evidence="13 14">
    <name type="scientific">Phyllobacterium myrsinacearum</name>
    <dbReference type="NCBI Taxonomy" id="28101"/>
    <lineage>
        <taxon>Bacteria</taxon>
        <taxon>Pseudomonadati</taxon>
        <taxon>Pseudomonadota</taxon>
        <taxon>Alphaproteobacteria</taxon>
        <taxon>Hyphomicrobiales</taxon>
        <taxon>Phyllobacteriaceae</taxon>
        <taxon>Phyllobacterium</taxon>
    </lineage>
</organism>
<dbReference type="RefSeq" id="WP_105732871.1">
    <property type="nucleotide sequence ID" value="NZ_PVBT01000001.1"/>
</dbReference>
<dbReference type="PROSITE" id="PS01079">
    <property type="entry name" value="MOCF_BIOSYNTHESIS_2"/>
    <property type="match status" value="1"/>
</dbReference>
<dbReference type="GO" id="GO:0006777">
    <property type="term" value="P:Mo-molybdopterin cofactor biosynthetic process"/>
    <property type="evidence" value="ECO:0007669"/>
    <property type="project" value="UniProtKB-UniRule"/>
</dbReference>
<proteinExistence type="inferred from homology"/>
<dbReference type="EC" id="2.10.1.1" evidence="11"/>
<evidence type="ECO:0000256" key="10">
    <source>
        <dbReference type="ARBA" id="ARBA00047317"/>
    </source>
</evidence>
<evidence type="ECO:0000256" key="8">
    <source>
        <dbReference type="ARBA" id="ARBA00022842"/>
    </source>
</evidence>
<dbReference type="Pfam" id="PF00994">
    <property type="entry name" value="MoCF_biosynth"/>
    <property type="match status" value="1"/>
</dbReference>
<dbReference type="Proteomes" id="UP000238563">
    <property type="component" value="Unassembled WGS sequence"/>
</dbReference>
<evidence type="ECO:0000256" key="5">
    <source>
        <dbReference type="ARBA" id="ARBA00022505"/>
    </source>
</evidence>
<sequence>MADLLPVDEALRRILANVDLLEPETVALADAGGRVLAADLHAQRQQPPFAASAMDGYAVRAADVASTPVRLKLVGQSAAGHAFQGSVDPGEAVRIFTGAPVPAGADSVVIQENTVPHGDEVEIVETIAFGRNIRAAGLDFNSGDVLLTAGRQLDPAALALAASADHPHLSVVRRPRVAILATGDELVSPGESYRPDQIIASNSYGLAEIVRNAGGIAIDLGIAEDRLEALSEALDRAIAAQADILVTLGGASVGDHDLVQPALAARGMALDFWKIALRPGKPLMFGHLQGMRILGLPGNPVSSLICAHIFLTPLIRTFMGLPHTPDLRAAVLGTDMPTNDQRQDYVRARIVSGPDGTLTATPFPLQDSSMLKFLADANGLIIREPHAPARAAGSACTILMLR</sequence>
<dbReference type="Pfam" id="PF03454">
    <property type="entry name" value="MoeA_C"/>
    <property type="match status" value="1"/>
</dbReference>
<keyword evidence="6 11" id="KW-0808">Transferase</keyword>
<dbReference type="GO" id="GO:0005829">
    <property type="term" value="C:cytosol"/>
    <property type="evidence" value="ECO:0007669"/>
    <property type="project" value="TreeGrafter"/>
</dbReference>
<evidence type="ECO:0000256" key="9">
    <source>
        <dbReference type="ARBA" id="ARBA00023150"/>
    </source>
</evidence>
<comment type="function">
    <text evidence="2 11">Catalyzes the insertion of molybdate into adenylated molybdopterin with the concomitant release of AMP.</text>
</comment>
<dbReference type="FunFam" id="2.170.190.11:FF:000001">
    <property type="entry name" value="Molybdopterin molybdenumtransferase"/>
    <property type="match status" value="1"/>
</dbReference>
<dbReference type="OrthoDB" id="9804758at2"/>
<keyword evidence="14" id="KW-1185">Reference proteome</keyword>
<protein>
    <recommendedName>
        <fullName evidence="11">Molybdopterin molybdenumtransferase</fullName>
        <ecNumber evidence="11">2.10.1.1</ecNumber>
    </recommendedName>
</protein>
<feature type="domain" description="MoaB/Mog" evidence="12">
    <location>
        <begin position="178"/>
        <end position="317"/>
    </location>
</feature>
<evidence type="ECO:0000256" key="1">
    <source>
        <dbReference type="ARBA" id="ARBA00001946"/>
    </source>
</evidence>
<dbReference type="GO" id="GO:0046872">
    <property type="term" value="F:metal ion binding"/>
    <property type="evidence" value="ECO:0007669"/>
    <property type="project" value="UniProtKB-UniRule"/>
</dbReference>
<evidence type="ECO:0000259" key="12">
    <source>
        <dbReference type="SMART" id="SM00852"/>
    </source>
</evidence>
<evidence type="ECO:0000256" key="4">
    <source>
        <dbReference type="ARBA" id="ARBA00010763"/>
    </source>
</evidence>
<accession>A0A2S9JZ72</accession>
<dbReference type="EMBL" id="PVBT01000001">
    <property type="protein sequence ID" value="PRD58645.1"/>
    <property type="molecule type" value="Genomic_DNA"/>
</dbReference>
<reference evidence="13 14" key="1">
    <citation type="submission" date="2018-02" db="EMBL/GenBank/DDBJ databases">
        <title>The draft genome of Phyllobacterium myrsinacearum DSM5892.</title>
        <authorList>
            <person name="Li L."/>
            <person name="Liu L."/>
            <person name="Zhang X."/>
            <person name="Wang T."/>
        </authorList>
    </citation>
    <scope>NUCLEOTIDE SEQUENCE [LARGE SCALE GENOMIC DNA]</scope>
    <source>
        <strain evidence="13 14">DSM 5892</strain>
    </source>
</reference>
<dbReference type="SUPFAM" id="SSF53218">
    <property type="entry name" value="Molybdenum cofactor biosynthesis proteins"/>
    <property type="match status" value="1"/>
</dbReference>
<evidence type="ECO:0000256" key="3">
    <source>
        <dbReference type="ARBA" id="ARBA00005046"/>
    </source>
</evidence>
<comment type="pathway">
    <text evidence="3 11">Cofactor biosynthesis; molybdopterin biosynthesis.</text>
</comment>
<dbReference type="Gene3D" id="3.40.980.10">
    <property type="entry name" value="MoaB/Mog-like domain"/>
    <property type="match status" value="1"/>
</dbReference>
<dbReference type="CDD" id="cd00887">
    <property type="entry name" value="MoeA"/>
    <property type="match status" value="1"/>
</dbReference>
<comment type="similarity">
    <text evidence="4 11">Belongs to the MoeA family.</text>
</comment>
<evidence type="ECO:0000313" key="14">
    <source>
        <dbReference type="Proteomes" id="UP000238563"/>
    </source>
</evidence>
<dbReference type="SMART" id="SM00852">
    <property type="entry name" value="MoCF_biosynth"/>
    <property type="match status" value="1"/>
</dbReference>
<dbReference type="SUPFAM" id="SSF63882">
    <property type="entry name" value="MoeA N-terminal region -like"/>
    <property type="match status" value="1"/>
</dbReference>
<dbReference type="InterPro" id="IPR036688">
    <property type="entry name" value="MoeA_C_domain_IV_sf"/>
</dbReference>
<comment type="catalytic activity">
    <reaction evidence="10">
        <text>adenylyl-molybdopterin + molybdate = Mo-molybdopterin + AMP + H(+)</text>
        <dbReference type="Rhea" id="RHEA:35047"/>
        <dbReference type="ChEBI" id="CHEBI:15378"/>
        <dbReference type="ChEBI" id="CHEBI:36264"/>
        <dbReference type="ChEBI" id="CHEBI:62727"/>
        <dbReference type="ChEBI" id="CHEBI:71302"/>
        <dbReference type="ChEBI" id="CHEBI:456215"/>
        <dbReference type="EC" id="2.10.1.1"/>
    </reaction>
</comment>
<dbReference type="InterPro" id="IPR036425">
    <property type="entry name" value="MoaB/Mog-like_dom_sf"/>
</dbReference>
<comment type="caution">
    <text evidence="13">The sequence shown here is derived from an EMBL/GenBank/DDBJ whole genome shotgun (WGS) entry which is preliminary data.</text>
</comment>
<dbReference type="InterPro" id="IPR036135">
    <property type="entry name" value="MoeA_linker/N_sf"/>
</dbReference>
<dbReference type="InterPro" id="IPR001453">
    <property type="entry name" value="MoaB/Mog_dom"/>
</dbReference>
<dbReference type="Pfam" id="PF03453">
    <property type="entry name" value="MoeA_N"/>
    <property type="match status" value="1"/>
</dbReference>
<gene>
    <name evidence="13" type="ORF">C5750_06005</name>
</gene>
<evidence type="ECO:0000256" key="6">
    <source>
        <dbReference type="ARBA" id="ARBA00022679"/>
    </source>
</evidence>
<dbReference type="NCBIfam" id="NF045515">
    <property type="entry name" value="Glp_gephyrin"/>
    <property type="match status" value="1"/>
</dbReference>
<dbReference type="PANTHER" id="PTHR10192:SF5">
    <property type="entry name" value="GEPHYRIN"/>
    <property type="match status" value="1"/>
</dbReference>
<dbReference type="InterPro" id="IPR038987">
    <property type="entry name" value="MoeA-like"/>
</dbReference>
<dbReference type="Gene3D" id="2.40.340.10">
    <property type="entry name" value="MoeA, C-terminal, domain IV"/>
    <property type="match status" value="1"/>
</dbReference>
<dbReference type="InterPro" id="IPR005111">
    <property type="entry name" value="MoeA_C_domain_IV"/>
</dbReference>
<dbReference type="UniPathway" id="UPA00344"/>